<proteinExistence type="predicted"/>
<evidence type="ECO:0008006" key="2">
    <source>
        <dbReference type="Google" id="ProtNLM"/>
    </source>
</evidence>
<accession>A0A382WZV2</accession>
<feature type="non-terminal residue" evidence="1">
    <location>
        <position position="154"/>
    </location>
</feature>
<organism evidence="1">
    <name type="scientific">marine metagenome</name>
    <dbReference type="NCBI Taxonomy" id="408172"/>
    <lineage>
        <taxon>unclassified sequences</taxon>
        <taxon>metagenomes</taxon>
        <taxon>ecological metagenomes</taxon>
    </lineage>
</organism>
<gene>
    <name evidence="1" type="ORF">METZ01_LOCUS417226</name>
</gene>
<reference evidence="1" key="1">
    <citation type="submission" date="2018-05" db="EMBL/GenBank/DDBJ databases">
        <authorList>
            <person name="Lanie J.A."/>
            <person name="Ng W.-L."/>
            <person name="Kazmierczak K.M."/>
            <person name="Andrzejewski T.M."/>
            <person name="Davidsen T.M."/>
            <person name="Wayne K.J."/>
            <person name="Tettelin H."/>
            <person name="Glass J.I."/>
            <person name="Rusch D."/>
            <person name="Podicherti R."/>
            <person name="Tsui H.-C.T."/>
            <person name="Winkler M.E."/>
        </authorList>
    </citation>
    <scope>NUCLEOTIDE SEQUENCE</scope>
</reference>
<name>A0A382WZV2_9ZZZZ</name>
<sequence>MIDIAILGSSMPALEYAHTTLDETPSARVTIYTEDAEVGFPEAPVLEELVMSEALDSIPSNWYSSIPEGIDWNTPSTSANSWLSKSMAIRLASRGGRFLLRTTILNIDEDRREISFRGGGVVRSGVESYDELHDFRRTLIGTTHTSHEINNYPA</sequence>
<protein>
    <recommendedName>
        <fullName evidence="2">FAD/NAD(P)-binding domain-containing protein</fullName>
    </recommendedName>
</protein>
<evidence type="ECO:0000313" key="1">
    <source>
        <dbReference type="EMBL" id="SVD64372.1"/>
    </source>
</evidence>
<dbReference type="AlphaFoldDB" id="A0A382WZV2"/>
<dbReference type="EMBL" id="UINC01163847">
    <property type="protein sequence ID" value="SVD64372.1"/>
    <property type="molecule type" value="Genomic_DNA"/>
</dbReference>